<keyword evidence="2" id="KW-1185">Reference proteome</keyword>
<dbReference type="InParanoid" id="A0A3B5K059"/>
<dbReference type="Ensembl" id="ENSTRUT00000057702.2">
    <property type="protein sequence ID" value="ENSTRUP00000048710.2"/>
    <property type="gene ID" value="ENSTRUG00000021519.2"/>
</dbReference>
<reference evidence="1" key="2">
    <citation type="submission" date="2025-08" db="UniProtKB">
        <authorList>
            <consortium name="Ensembl"/>
        </authorList>
    </citation>
    <scope>IDENTIFICATION</scope>
</reference>
<reference evidence="1 2" key="1">
    <citation type="journal article" date="2011" name="Genome Biol. Evol.">
        <title>Integration of the genetic map and genome assembly of fugu facilitates insights into distinct features of genome evolution in teleosts and mammals.</title>
        <authorList>
            <person name="Kai W."/>
            <person name="Kikuchi K."/>
            <person name="Tohari S."/>
            <person name="Chew A.K."/>
            <person name="Tay A."/>
            <person name="Fujiwara A."/>
            <person name="Hosoya S."/>
            <person name="Suetake H."/>
            <person name="Naruse K."/>
            <person name="Brenner S."/>
            <person name="Suzuki Y."/>
            <person name="Venkatesh B."/>
        </authorList>
    </citation>
    <scope>NUCLEOTIDE SEQUENCE [LARGE SCALE GENOMIC DNA]</scope>
</reference>
<reference evidence="1" key="3">
    <citation type="submission" date="2025-09" db="UniProtKB">
        <authorList>
            <consortium name="Ensembl"/>
        </authorList>
    </citation>
    <scope>IDENTIFICATION</scope>
</reference>
<evidence type="ECO:0000313" key="2">
    <source>
        <dbReference type="Proteomes" id="UP000005226"/>
    </source>
</evidence>
<dbReference type="Proteomes" id="UP000005226">
    <property type="component" value="Chromosome 20"/>
</dbReference>
<accession>A0A3B5K059</accession>
<protein>
    <submittedName>
        <fullName evidence="1">Uncharacterized protein</fullName>
    </submittedName>
</protein>
<proteinExistence type="predicted"/>
<dbReference type="AlphaFoldDB" id="A0A3B5K059"/>
<sequence length="114" mass="12076">MLTGSNHVDSLIKTTTLTCTLSFIRAVCWLGGDAAVCYLGPQNPTGSQEVEEVSRLWASATCALSGPRPQMVRTFDRLPETGSQLSGLSSTCCLLPPLLTCGSDKQHPSSAAFE</sequence>
<organism evidence="1 2">
    <name type="scientific">Takifugu rubripes</name>
    <name type="common">Japanese pufferfish</name>
    <name type="synonym">Fugu rubripes</name>
    <dbReference type="NCBI Taxonomy" id="31033"/>
    <lineage>
        <taxon>Eukaryota</taxon>
        <taxon>Metazoa</taxon>
        <taxon>Chordata</taxon>
        <taxon>Craniata</taxon>
        <taxon>Vertebrata</taxon>
        <taxon>Euteleostomi</taxon>
        <taxon>Actinopterygii</taxon>
        <taxon>Neopterygii</taxon>
        <taxon>Teleostei</taxon>
        <taxon>Neoteleostei</taxon>
        <taxon>Acanthomorphata</taxon>
        <taxon>Eupercaria</taxon>
        <taxon>Tetraodontiformes</taxon>
        <taxon>Tetradontoidea</taxon>
        <taxon>Tetraodontidae</taxon>
        <taxon>Takifugu</taxon>
    </lineage>
</organism>
<evidence type="ECO:0000313" key="1">
    <source>
        <dbReference type="Ensembl" id="ENSTRUP00000048710.2"/>
    </source>
</evidence>
<name>A0A3B5K059_TAKRU</name>